<protein>
    <recommendedName>
        <fullName evidence="4">isocitrate dehydrogenase (NADP(+))</fullName>
        <ecNumber evidence="4">1.1.1.42</ecNumber>
    </recommendedName>
</protein>
<evidence type="ECO:0000256" key="8">
    <source>
        <dbReference type="ARBA" id="ARBA00022842"/>
    </source>
</evidence>
<dbReference type="PROSITE" id="PS00470">
    <property type="entry name" value="IDH_IMDH"/>
    <property type="match status" value="1"/>
</dbReference>
<feature type="binding site" evidence="15">
    <location>
        <position position="334"/>
    </location>
    <ligand>
        <name>Mg(2+)</name>
        <dbReference type="ChEBI" id="CHEBI:18420"/>
    </ligand>
</feature>
<comment type="subunit">
    <text evidence="3">Homodimer.</text>
</comment>
<evidence type="ECO:0000256" key="10">
    <source>
        <dbReference type="ARBA" id="ARBA00023002"/>
    </source>
</evidence>
<keyword evidence="5" id="KW-0329">Glyoxylate bypass</keyword>
<feature type="modified residue" description="N6-succinyllysine" evidence="17">
    <location>
        <position position="127"/>
    </location>
</feature>
<evidence type="ECO:0000256" key="9">
    <source>
        <dbReference type="ARBA" id="ARBA00022857"/>
    </source>
</evidence>
<name>A0A8E6EY19_9BACT</name>
<feature type="binding site" evidence="14">
    <location>
        <position position="430"/>
    </location>
    <ligand>
        <name>NADP(+)</name>
        <dbReference type="ChEBI" id="CHEBI:58349"/>
    </ligand>
</feature>
<dbReference type="SMART" id="SM01329">
    <property type="entry name" value="Iso_dh"/>
    <property type="match status" value="1"/>
</dbReference>
<evidence type="ECO:0000256" key="7">
    <source>
        <dbReference type="ARBA" id="ARBA00022723"/>
    </source>
</evidence>
<evidence type="ECO:0000256" key="17">
    <source>
        <dbReference type="PIRSR" id="PIRSR604439-5"/>
    </source>
</evidence>
<feature type="binding site" evidence="13">
    <location>
        <position position="180"/>
    </location>
    <ligand>
        <name>D-threo-isocitrate</name>
        <dbReference type="ChEBI" id="CHEBI:15562"/>
    </ligand>
</feature>
<keyword evidence="8 15" id="KW-0460">Magnesium</keyword>
<feature type="binding site" evidence="13">
    <location>
        <position position="140"/>
    </location>
    <ligand>
        <name>D-threo-isocitrate</name>
        <dbReference type="ChEBI" id="CHEBI:15562"/>
    </ligand>
</feature>
<feature type="modified residue" description="N6-succinyllysine" evidence="17">
    <location>
        <position position="268"/>
    </location>
</feature>
<keyword evidence="9 14" id="KW-0521">NADP</keyword>
<dbReference type="InterPro" id="IPR019818">
    <property type="entry name" value="IsoCit/isopropylmalate_DH_CS"/>
</dbReference>
<evidence type="ECO:0000259" key="18">
    <source>
        <dbReference type="SMART" id="SM01329"/>
    </source>
</evidence>
<feature type="site" description="Critical for catalysis" evidence="16">
    <location>
        <position position="256"/>
    </location>
</feature>
<evidence type="ECO:0000256" key="5">
    <source>
        <dbReference type="ARBA" id="ARBA00022435"/>
    </source>
</evidence>
<reference evidence="19" key="1">
    <citation type="submission" date="2021-05" db="EMBL/GenBank/DDBJ databases">
        <title>Complete genome sequence of the cellulolytic planctomycete Telmatocola sphagniphila SP2T and characterization of the first cellulase from planctomycetes.</title>
        <authorList>
            <person name="Rakitin A.L."/>
            <person name="Beletsky A.V."/>
            <person name="Naumoff D.G."/>
            <person name="Kulichevskaya I.S."/>
            <person name="Mardanov A.V."/>
            <person name="Ravin N.V."/>
            <person name="Dedysh S.N."/>
        </authorList>
    </citation>
    <scope>NUCLEOTIDE SEQUENCE</scope>
    <source>
        <strain evidence="19">SP2T</strain>
    </source>
</reference>
<dbReference type="GO" id="GO:0051287">
    <property type="term" value="F:NAD binding"/>
    <property type="evidence" value="ECO:0007669"/>
    <property type="project" value="InterPro"/>
</dbReference>
<evidence type="ECO:0000256" key="14">
    <source>
        <dbReference type="PIRSR" id="PIRSR604439-2"/>
    </source>
</evidence>
<organism evidence="19 20">
    <name type="scientific">Telmatocola sphagniphila</name>
    <dbReference type="NCBI Taxonomy" id="1123043"/>
    <lineage>
        <taxon>Bacteria</taxon>
        <taxon>Pseudomonadati</taxon>
        <taxon>Planctomycetota</taxon>
        <taxon>Planctomycetia</taxon>
        <taxon>Gemmatales</taxon>
        <taxon>Gemmataceae</taxon>
    </lineage>
</organism>
<evidence type="ECO:0000256" key="15">
    <source>
        <dbReference type="PIRSR" id="PIRSR604439-3"/>
    </source>
</evidence>
<evidence type="ECO:0000256" key="16">
    <source>
        <dbReference type="PIRSR" id="PIRSR604439-4"/>
    </source>
</evidence>
<comment type="cofactor">
    <cofactor evidence="15">
        <name>Mg(2+)</name>
        <dbReference type="ChEBI" id="CHEBI:18420"/>
    </cofactor>
    <cofactor evidence="15">
        <name>Mn(2+)</name>
        <dbReference type="ChEBI" id="CHEBI:29035"/>
    </cofactor>
    <text evidence="15">Binds 1 Mg(2+) or Mn(2+) ion per subunit.</text>
</comment>
<feature type="binding site" evidence="14">
    <location>
        <position position="131"/>
    </location>
    <ligand>
        <name>NADP(+)</name>
        <dbReference type="ChEBI" id="CHEBI:58349"/>
    </ligand>
</feature>
<keyword evidence="20" id="KW-1185">Reference proteome</keyword>
<evidence type="ECO:0000256" key="13">
    <source>
        <dbReference type="PIRSR" id="PIRSR604439-1"/>
    </source>
</evidence>
<keyword evidence="6" id="KW-0816">Tricarboxylic acid cycle</keyword>
<comment type="similarity">
    <text evidence="2">Belongs to the isocitrate and isopropylmalate dehydrogenases family.</text>
</comment>
<dbReference type="SUPFAM" id="SSF53659">
    <property type="entry name" value="Isocitrate/Isopropylmalate dehydrogenase-like"/>
    <property type="match status" value="1"/>
</dbReference>
<dbReference type="GO" id="GO:0006099">
    <property type="term" value="P:tricarboxylic acid cycle"/>
    <property type="evidence" value="ECO:0007669"/>
    <property type="project" value="UniProtKB-KW"/>
</dbReference>
<dbReference type="GO" id="GO:0006097">
    <property type="term" value="P:glyoxylate cycle"/>
    <property type="evidence" value="ECO:0007669"/>
    <property type="project" value="UniProtKB-KW"/>
</dbReference>
<dbReference type="Pfam" id="PF00180">
    <property type="entry name" value="Iso_dh"/>
    <property type="match status" value="1"/>
</dbReference>
<keyword evidence="7" id="KW-0479">Metal-binding</keyword>
<dbReference type="EC" id="1.1.1.42" evidence="4"/>
<feature type="binding site" evidence="14">
    <location>
        <begin position="366"/>
        <end position="372"/>
    </location>
    <ligand>
        <name>NADP(+)</name>
        <dbReference type="ChEBI" id="CHEBI:58349"/>
    </ligand>
</feature>
<evidence type="ECO:0000256" key="12">
    <source>
        <dbReference type="ARBA" id="ARBA00023554"/>
    </source>
</evidence>
<dbReference type="InterPro" id="IPR004439">
    <property type="entry name" value="Isocitrate_DH_NADP_dimer_prok"/>
</dbReference>
<feature type="binding site" evidence="14">
    <location>
        <position position="379"/>
    </location>
    <ligand>
        <name>NADP(+)</name>
        <dbReference type="ChEBI" id="CHEBI:58349"/>
    </ligand>
</feature>
<proteinExistence type="inferred from homology"/>
<dbReference type="Proteomes" id="UP000676194">
    <property type="component" value="Chromosome"/>
</dbReference>
<evidence type="ECO:0000313" key="19">
    <source>
        <dbReference type="EMBL" id="QVL31916.1"/>
    </source>
</evidence>
<evidence type="ECO:0000256" key="4">
    <source>
        <dbReference type="ARBA" id="ARBA00013013"/>
    </source>
</evidence>
<dbReference type="NCBIfam" id="NF005425">
    <property type="entry name" value="PRK07006.1"/>
    <property type="match status" value="1"/>
</dbReference>
<dbReference type="Gene3D" id="3.40.718.10">
    <property type="entry name" value="Isopropylmalate Dehydrogenase"/>
    <property type="match status" value="1"/>
</dbReference>
<feature type="modified residue" description="Phosphoserine" evidence="17">
    <location>
        <position position="140"/>
    </location>
</feature>
<evidence type="ECO:0000256" key="1">
    <source>
        <dbReference type="ARBA" id="ARBA00001936"/>
    </source>
</evidence>
<feature type="binding site" evidence="13">
    <location>
        <position position="142"/>
    </location>
    <ligand>
        <name>D-threo-isocitrate</name>
        <dbReference type="ChEBI" id="CHEBI:15562"/>
    </ligand>
</feature>
<evidence type="ECO:0000256" key="3">
    <source>
        <dbReference type="ARBA" id="ARBA00011738"/>
    </source>
</evidence>
<dbReference type="KEGG" id="tsph:KIH39_24270"/>
<comment type="cofactor">
    <cofactor evidence="1">
        <name>Mn(2+)</name>
        <dbReference type="ChEBI" id="CHEBI:29035"/>
    </cofactor>
</comment>
<dbReference type="RefSeq" id="WP_213496373.1">
    <property type="nucleotide sequence ID" value="NZ_CP074694.1"/>
</dbReference>
<dbReference type="InterPro" id="IPR024084">
    <property type="entry name" value="IsoPropMal-DH-like_dom"/>
</dbReference>
<dbReference type="GO" id="GO:0000287">
    <property type="term" value="F:magnesium ion binding"/>
    <property type="evidence" value="ECO:0007669"/>
    <property type="project" value="InterPro"/>
</dbReference>
<sequence length="461" mass="50357">MSEPKYEKLTAPKTGTRVTPEAYASKKFPDDPIVCLLKGDGIGQDVGSAPGITTCAAKVLDAAVEKAYKGKRKIHWFDIHAGDVARSMYSPGITDDQIKALDEDGQRKVYLPDDTLKAFDYYKLGLKGPLTTPIGGGFRSINVFLRFKFDLYACVRPVKYFKGVDAPNRNASKVDMCIFRENTEDVYCGIEFKSGSDRAKKVIALLRELGYKSDQILDSAGIGIKPISPERSKRLIRMAIQYALEKKSPSVTLCHKGNIMKFTEGAFKDWGYELAKAEFRDQIVTEDEVYANFGGKVPAGKLLIKDRIADSMFQQIQLRPDEYSVIATPNLNGDYLSDAIAALTGGIGLAAGANIGDTAAMFEATHGTAPKYTGQNRANPGAVLLSGVLLFEFLNWFEAAKLVTDATEKTFAESDEIAKKGPGGKLYVTYDIARQFPGYGEAAGVSSSAFADRIIEHIHQA</sequence>
<gene>
    <name evidence="19" type="primary">icd</name>
    <name evidence="19" type="ORF">KIH39_24270</name>
</gene>
<comment type="catalytic activity">
    <reaction evidence="12">
        <text>D-threo-isocitrate + NADP(+) = 2-oxoglutarate + CO2 + NADPH</text>
        <dbReference type="Rhea" id="RHEA:19629"/>
        <dbReference type="ChEBI" id="CHEBI:15562"/>
        <dbReference type="ChEBI" id="CHEBI:16526"/>
        <dbReference type="ChEBI" id="CHEBI:16810"/>
        <dbReference type="ChEBI" id="CHEBI:57783"/>
        <dbReference type="ChEBI" id="CHEBI:58349"/>
        <dbReference type="EC" id="1.1.1.42"/>
    </reaction>
</comment>
<evidence type="ECO:0000313" key="20">
    <source>
        <dbReference type="Proteomes" id="UP000676194"/>
    </source>
</evidence>
<dbReference type="AlphaFoldDB" id="A0A8E6EY19"/>
<keyword evidence="11 15" id="KW-0464">Manganese</keyword>
<feature type="domain" description="Isopropylmalate dehydrogenase-like" evidence="18">
    <location>
        <begin position="33"/>
        <end position="454"/>
    </location>
</feature>
<feature type="site" description="Critical for catalysis" evidence="16">
    <location>
        <position position="187"/>
    </location>
</feature>
<feature type="binding site" evidence="13">
    <location>
        <position position="156"/>
    </location>
    <ligand>
        <name>D-threo-isocitrate</name>
        <dbReference type="ChEBI" id="CHEBI:15562"/>
    </ligand>
</feature>
<accession>A0A8E6EY19</accession>
<keyword evidence="10" id="KW-0560">Oxidoreductase</keyword>
<dbReference type="PANTHER" id="PTHR43504:SF1">
    <property type="entry name" value="ISOCITRATE DEHYDROGENASE [NADP]"/>
    <property type="match status" value="1"/>
</dbReference>
<feature type="binding site" evidence="13">
    <location>
        <position position="146"/>
    </location>
    <ligand>
        <name>D-threo-isocitrate</name>
        <dbReference type="ChEBI" id="CHEBI:15562"/>
    </ligand>
</feature>
<feature type="binding site" evidence="14">
    <location>
        <position position="434"/>
    </location>
    <ligand>
        <name>NADP(+)</name>
        <dbReference type="ChEBI" id="CHEBI:58349"/>
    </ligand>
</feature>
<dbReference type="EMBL" id="CP074694">
    <property type="protein sequence ID" value="QVL31916.1"/>
    <property type="molecule type" value="Genomic_DNA"/>
</dbReference>
<dbReference type="GO" id="GO:0004450">
    <property type="term" value="F:isocitrate dehydrogenase (NADP+) activity"/>
    <property type="evidence" value="ECO:0007669"/>
    <property type="project" value="UniProtKB-EC"/>
</dbReference>
<evidence type="ECO:0000256" key="2">
    <source>
        <dbReference type="ARBA" id="ARBA00007769"/>
    </source>
</evidence>
<dbReference type="PANTHER" id="PTHR43504">
    <property type="entry name" value="ISOCITRATE DEHYDROGENASE [NADP]"/>
    <property type="match status" value="1"/>
</dbReference>
<evidence type="ECO:0000256" key="6">
    <source>
        <dbReference type="ARBA" id="ARBA00022532"/>
    </source>
</evidence>
<evidence type="ECO:0000256" key="11">
    <source>
        <dbReference type="ARBA" id="ARBA00023211"/>
    </source>
</evidence>